<dbReference type="InterPro" id="IPR029063">
    <property type="entry name" value="SAM-dependent_MTases_sf"/>
</dbReference>
<keyword evidence="5" id="KW-0460">Magnesium</keyword>
<dbReference type="EnsemblPlants" id="Bo3g154150.1">
    <property type="protein sequence ID" value="Bo3g154150.1"/>
    <property type="gene ID" value="Bo3g154150"/>
</dbReference>
<dbReference type="OMA" id="GMSFTWE"/>
<reference evidence="6 7" key="1">
    <citation type="journal article" date="2014" name="Genome Biol.">
        <title>Transcriptome and methylome profiling reveals relics of genome dominance in the mesopolyploid Brassica oleracea.</title>
        <authorList>
            <person name="Parkin I.A."/>
            <person name="Koh C."/>
            <person name="Tang H."/>
            <person name="Robinson S.J."/>
            <person name="Kagale S."/>
            <person name="Clarke W.E."/>
            <person name="Town C.D."/>
            <person name="Nixon J."/>
            <person name="Krishnakumar V."/>
            <person name="Bidwell S.L."/>
            <person name="Denoeud F."/>
            <person name="Belcram H."/>
            <person name="Links M.G."/>
            <person name="Just J."/>
            <person name="Clarke C."/>
            <person name="Bender T."/>
            <person name="Huebert T."/>
            <person name="Mason A.S."/>
            <person name="Pires J.C."/>
            <person name="Barker G."/>
            <person name="Moore J."/>
            <person name="Walley P.G."/>
            <person name="Manoli S."/>
            <person name="Batley J."/>
            <person name="Edwards D."/>
            <person name="Nelson M.N."/>
            <person name="Wang X."/>
            <person name="Paterson A.H."/>
            <person name="King G."/>
            <person name="Bancroft I."/>
            <person name="Chalhoub B."/>
            <person name="Sharpe A.G."/>
        </authorList>
    </citation>
    <scope>NUCLEOTIDE SEQUENCE</scope>
    <source>
        <strain evidence="6 7">cv. TO1000</strain>
    </source>
</reference>
<dbReference type="InterPro" id="IPR005299">
    <property type="entry name" value="MeTrfase_7"/>
</dbReference>
<dbReference type="AlphaFoldDB" id="A0A0D3BK11"/>
<protein>
    <submittedName>
        <fullName evidence="6">Uncharacterized protein</fullName>
    </submittedName>
</protein>
<keyword evidence="4" id="KW-0479">Metal-binding</keyword>
<keyword evidence="1" id="KW-0489">Methyltransferase</keyword>
<evidence type="ECO:0000256" key="1">
    <source>
        <dbReference type="ARBA" id="ARBA00022603"/>
    </source>
</evidence>
<name>A0A0D3BK11_BRAOL</name>
<dbReference type="Gramene" id="Bo3g154150.1">
    <property type="protein sequence ID" value="Bo3g154150.1"/>
    <property type="gene ID" value="Bo3g154150"/>
</dbReference>
<dbReference type="Pfam" id="PF03492">
    <property type="entry name" value="Methyltransf_7"/>
    <property type="match status" value="1"/>
</dbReference>
<dbReference type="OrthoDB" id="1523883at2759"/>
<evidence type="ECO:0000256" key="5">
    <source>
        <dbReference type="ARBA" id="ARBA00022842"/>
    </source>
</evidence>
<dbReference type="RefSeq" id="XP_013625067.1">
    <property type="nucleotide sequence ID" value="XM_013769613.1"/>
</dbReference>
<dbReference type="GO" id="GO:0032259">
    <property type="term" value="P:methylation"/>
    <property type="evidence" value="ECO:0007669"/>
    <property type="project" value="UniProtKB-KW"/>
</dbReference>
<dbReference type="Gene3D" id="3.40.50.150">
    <property type="entry name" value="Vaccinia Virus protein VP39"/>
    <property type="match status" value="1"/>
</dbReference>
<dbReference type="Gene3D" id="1.10.1200.270">
    <property type="entry name" value="Methyltransferase, alpha-helical capping domain"/>
    <property type="match status" value="1"/>
</dbReference>
<dbReference type="HOGENOM" id="CLU_019628_2_0_1"/>
<dbReference type="SUPFAM" id="SSF53335">
    <property type="entry name" value="S-adenosyl-L-methionine-dependent methyltransferases"/>
    <property type="match status" value="1"/>
</dbReference>
<dbReference type="PANTHER" id="PTHR31009">
    <property type="entry name" value="S-ADENOSYL-L-METHIONINE:CARBOXYL METHYLTRANSFERASE FAMILY PROTEIN"/>
    <property type="match status" value="1"/>
</dbReference>
<sequence length="363" mass="41239">MEKRELEREFHMTGYARNSSVQKKSSDNAKHITLETVQQLYKETRPKSLGIADLGCSSGPNTLSTIRDIIKTVEIAHHRELPNQPLPEFSIFLNDLPQNDFNSIFKTLPDFHMELKRGTKNDVCPAIFIAACPGSFYGRLFPEKTIHFIYSSFSLHWLSKVPPGLFDHQGKSINKGCINICSSSPEAVSKAYYSQFKEDFSMFLRSRSKEVVAAGRMVLIILEREGPDHVDRGMSFTWEILARAIADLVAQGETEEEKLDSYETQFYAASAAEIEGEVNNEGSFELEKLEIMEVEKKDNEDGMSSSELAAKTIRAVQESMLAPHFGEEILNKLFDTYGRMFDEELAKEDIRPITFVVVLRRKQ</sequence>
<keyword evidence="3" id="KW-0949">S-adenosyl-L-methionine</keyword>
<dbReference type="KEGG" id="boe:106331293"/>
<evidence type="ECO:0000256" key="3">
    <source>
        <dbReference type="ARBA" id="ARBA00022691"/>
    </source>
</evidence>
<dbReference type="SMR" id="A0A0D3BK11"/>
<keyword evidence="2" id="KW-0808">Transferase</keyword>
<accession>A0A0D3BK11</accession>
<dbReference type="GO" id="GO:0046872">
    <property type="term" value="F:metal ion binding"/>
    <property type="evidence" value="ECO:0007669"/>
    <property type="project" value="UniProtKB-KW"/>
</dbReference>
<evidence type="ECO:0000313" key="6">
    <source>
        <dbReference type="EnsemblPlants" id="Bo3g154150.1"/>
    </source>
</evidence>
<organism evidence="6 7">
    <name type="scientific">Brassica oleracea var. oleracea</name>
    <dbReference type="NCBI Taxonomy" id="109376"/>
    <lineage>
        <taxon>Eukaryota</taxon>
        <taxon>Viridiplantae</taxon>
        <taxon>Streptophyta</taxon>
        <taxon>Embryophyta</taxon>
        <taxon>Tracheophyta</taxon>
        <taxon>Spermatophyta</taxon>
        <taxon>Magnoliopsida</taxon>
        <taxon>eudicotyledons</taxon>
        <taxon>Gunneridae</taxon>
        <taxon>Pentapetalae</taxon>
        <taxon>rosids</taxon>
        <taxon>malvids</taxon>
        <taxon>Brassicales</taxon>
        <taxon>Brassicaceae</taxon>
        <taxon>Brassiceae</taxon>
        <taxon>Brassica</taxon>
    </lineage>
</organism>
<dbReference type="GO" id="GO:0008168">
    <property type="term" value="F:methyltransferase activity"/>
    <property type="evidence" value="ECO:0007669"/>
    <property type="project" value="UniProtKB-KW"/>
</dbReference>
<evidence type="ECO:0000256" key="4">
    <source>
        <dbReference type="ARBA" id="ARBA00022723"/>
    </source>
</evidence>
<keyword evidence="7" id="KW-1185">Reference proteome</keyword>
<reference evidence="6" key="2">
    <citation type="submission" date="2015-03" db="UniProtKB">
        <authorList>
            <consortium name="EnsemblPlants"/>
        </authorList>
    </citation>
    <scope>IDENTIFICATION</scope>
</reference>
<dbReference type="InterPro" id="IPR042086">
    <property type="entry name" value="MeTrfase_capping"/>
</dbReference>
<dbReference type="eggNOG" id="ENOG502QQAF">
    <property type="taxonomic scope" value="Eukaryota"/>
</dbReference>
<proteinExistence type="predicted"/>
<dbReference type="GeneID" id="106331293"/>
<evidence type="ECO:0000313" key="7">
    <source>
        <dbReference type="Proteomes" id="UP000032141"/>
    </source>
</evidence>
<dbReference type="STRING" id="109376.A0A0D3BK11"/>
<evidence type="ECO:0000256" key="2">
    <source>
        <dbReference type="ARBA" id="ARBA00022679"/>
    </source>
</evidence>
<dbReference type="Proteomes" id="UP000032141">
    <property type="component" value="Chromosome C3"/>
</dbReference>